<dbReference type="Pfam" id="PF16113">
    <property type="entry name" value="ECH_2"/>
    <property type="match status" value="2"/>
</dbReference>
<dbReference type="STRING" id="3750.A0A498HFA1"/>
<organism evidence="4 5">
    <name type="scientific">Malus domestica</name>
    <name type="common">Apple</name>
    <name type="synonym">Pyrus malus</name>
    <dbReference type="NCBI Taxonomy" id="3750"/>
    <lineage>
        <taxon>Eukaryota</taxon>
        <taxon>Viridiplantae</taxon>
        <taxon>Streptophyta</taxon>
        <taxon>Embryophyta</taxon>
        <taxon>Tracheophyta</taxon>
        <taxon>Spermatophyta</taxon>
        <taxon>Magnoliopsida</taxon>
        <taxon>eudicotyledons</taxon>
        <taxon>Gunneridae</taxon>
        <taxon>Pentapetalae</taxon>
        <taxon>rosids</taxon>
        <taxon>fabids</taxon>
        <taxon>Rosales</taxon>
        <taxon>Rosaceae</taxon>
        <taxon>Amygdaloideae</taxon>
        <taxon>Maleae</taxon>
        <taxon>Malus</taxon>
    </lineage>
</organism>
<dbReference type="AlphaFoldDB" id="A0A498HFA1"/>
<keyword evidence="5" id="KW-1185">Reference proteome</keyword>
<dbReference type="Proteomes" id="UP000290289">
    <property type="component" value="Chromosome 17"/>
</dbReference>
<dbReference type="InterPro" id="IPR029045">
    <property type="entry name" value="ClpP/crotonase-like_dom_sf"/>
</dbReference>
<dbReference type="SUPFAM" id="SSF52096">
    <property type="entry name" value="ClpP/crotonase"/>
    <property type="match status" value="1"/>
</dbReference>
<evidence type="ECO:0000313" key="5">
    <source>
        <dbReference type="Proteomes" id="UP000290289"/>
    </source>
</evidence>
<comment type="caution">
    <text evidence="4">The sequence shown here is derived from an EMBL/GenBank/DDBJ whole genome shotgun (WGS) entry which is preliminary data.</text>
</comment>
<dbReference type="GO" id="GO:0003860">
    <property type="term" value="F:3-hydroxyisobutyryl-CoA hydrolase activity"/>
    <property type="evidence" value="ECO:0007669"/>
    <property type="project" value="UniProtKB-UniRule"/>
</dbReference>
<comment type="pathway">
    <text evidence="2">Amino-acid degradation; L-valine degradation.</text>
</comment>
<reference evidence="4 5" key="1">
    <citation type="submission" date="2018-10" db="EMBL/GenBank/DDBJ databases">
        <title>A high-quality apple genome assembly.</title>
        <authorList>
            <person name="Hu J."/>
        </authorList>
    </citation>
    <scope>NUCLEOTIDE SEQUENCE [LARGE SCALE GENOMIC DNA]</scope>
    <source>
        <strain evidence="5">cv. HFTH1</strain>
        <tissue evidence="4">Young leaf</tissue>
    </source>
</reference>
<comment type="similarity">
    <text evidence="2">Belongs to the enoyl-CoA hydratase/isomerase family.</text>
</comment>
<dbReference type="InterPro" id="IPR032259">
    <property type="entry name" value="HIBYL-CoA-H"/>
</dbReference>
<dbReference type="PANTHER" id="PTHR43176:SF2">
    <property type="entry name" value="3-HYDROXYISOBUTYRYL-COA HYDROLASE-LIKE PROTEIN 5"/>
    <property type="match status" value="1"/>
</dbReference>
<protein>
    <recommendedName>
        <fullName evidence="2">3-hydroxyisobutyryl-CoA hydrolase</fullName>
        <shortName evidence="2">HIB-CoA hydrolase</shortName>
        <shortName evidence="2">HIBYL-CoA-H</shortName>
        <ecNumber evidence="2">3.1.2.4</ecNumber>
    </recommendedName>
    <alternativeName>
        <fullName evidence="2">3-hydroxyisobutyryl-coenzyme A hydrolase</fullName>
    </alternativeName>
</protein>
<dbReference type="EMBL" id="RDQH01000343">
    <property type="protein sequence ID" value="RXH67733.1"/>
    <property type="molecule type" value="Genomic_DNA"/>
</dbReference>
<dbReference type="CDD" id="cd06558">
    <property type="entry name" value="crotonase-like"/>
    <property type="match status" value="1"/>
</dbReference>
<evidence type="ECO:0000259" key="3">
    <source>
        <dbReference type="Pfam" id="PF16113"/>
    </source>
</evidence>
<dbReference type="Gene3D" id="3.90.226.10">
    <property type="entry name" value="2-enoyl-CoA Hydratase, Chain A, domain 1"/>
    <property type="match status" value="2"/>
</dbReference>
<feature type="domain" description="Enoyl-CoA hydratase/isomerase" evidence="3">
    <location>
        <begin position="13"/>
        <end position="101"/>
    </location>
</feature>
<sequence length="254" mass="28413">MFKIVVGEQIEHVRLITLNRPRQLNVISSKVVSLLAEHLEKWEKDDNAELVIIKGSGGAFSAGGDLKMFYDSTKSKDSCLEVVSRMYWLCYHIHTYKKTRVFATPEASIGFHTDCGFSYMLFHLPGHLGEFLALTGARLNVKAAIEEFSVEVKAPDEESVLNKKSVIGGCFSKDTVAEIIQSFEAEANKEGNGWIGPVLKGLKRSSPTGLRITLRSNREGRKQTLSESLKKEFRLTINILRSTISEDVYEVIVV</sequence>
<keyword evidence="1 2" id="KW-0378">Hydrolase</keyword>
<dbReference type="InterPro" id="IPR045004">
    <property type="entry name" value="ECH_dom"/>
</dbReference>
<proteinExistence type="inferred from homology"/>
<dbReference type="EC" id="3.1.2.4" evidence="2"/>
<name>A0A498HFA1_MALDO</name>
<evidence type="ECO:0000256" key="1">
    <source>
        <dbReference type="ARBA" id="ARBA00022801"/>
    </source>
</evidence>
<gene>
    <name evidence="4" type="ORF">DVH24_027880</name>
</gene>
<feature type="domain" description="Enoyl-CoA hydratase/isomerase" evidence="3">
    <location>
        <begin position="141"/>
        <end position="250"/>
    </location>
</feature>
<accession>A0A498HFA1</accession>
<evidence type="ECO:0000313" key="4">
    <source>
        <dbReference type="EMBL" id="RXH67733.1"/>
    </source>
</evidence>
<comment type="function">
    <text evidence="2">Hydrolyzes 3-hydroxyisobutyryl-CoA (HIBYL-CoA), a saline catabolite. Has high activity toward isobutyryl-CoA. Could be an isobutyryl-CoA dehydrogenase that functions in valine catabolism.</text>
</comment>
<dbReference type="PANTHER" id="PTHR43176">
    <property type="entry name" value="3-HYDROXYISOBUTYRYL-COA HYDROLASE-RELATED"/>
    <property type="match status" value="1"/>
</dbReference>
<comment type="catalytic activity">
    <reaction evidence="2">
        <text>3-hydroxy-2-methylpropanoyl-CoA + H2O = 3-hydroxy-2-methylpropanoate + CoA + H(+)</text>
        <dbReference type="Rhea" id="RHEA:20888"/>
        <dbReference type="ChEBI" id="CHEBI:11805"/>
        <dbReference type="ChEBI" id="CHEBI:15377"/>
        <dbReference type="ChEBI" id="CHEBI:15378"/>
        <dbReference type="ChEBI" id="CHEBI:57287"/>
        <dbReference type="ChEBI" id="CHEBI:57340"/>
        <dbReference type="EC" id="3.1.2.4"/>
    </reaction>
</comment>
<evidence type="ECO:0000256" key="2">
    <source>
        <dbReference type="RuleBase" id="RU369070"/>
    </source>
</evidence>
<dbReference type="GO" id="GO:0006574">
    <property type="term" value="P:L-valine catabolic process"/>
    <property type="evidence" value="ECO:0007669"/>
    <property type="project" value="UniProtKB-UniRule"/>
</dbReference>